<reference evidence="5 6" key="1">
    <citation type="journal article" date="2016" name="Fungal Biol.">
        <title>The genome of Xylona heveae provides a window into fungal endophytism.</title>
        <authorList>
            <person name="Gazis R."/>
            <person name="Kuo A."/>
            <person name="Riley R."/>
            <person name="LaButti K."/>
            <person name="Lipzen A."/>
            <person name="Lin J."/>
            <person name="Amirebrahimi M."/>
            <person name="Hesse C.N."/>
            <person name="Spatafora J.W."/>
            <person name="Henrissat B."/>
            <person name="Hainaut M."/>
            <person name="Grigoriev I.V."/>
            <person name="Hibbett D.S."/>
        </authorList>
    </citation>
    <scope>NUCLEOTIDE SEQUENCE [LARGE SCALE GENOMIC DNA]</scope>
    <source>
        <strain evidence="5 6">TC161</strain>
    </source>
</reference>
<dbReference type="InterPro" id="IPR027417">
    <property type="entry name" value="P-loop_NTPase"/>
</dbReference>
<gene>
    <name evidence="5" type="ORF">L228DRAFT_222274</name>
</gene>
<sequence>MAEGPKYTVRPFSKPARTDLKDAFRVYLSPASLLQLRVRAGDACLLTSHEGIQATVIAWTAPEKIQDTVVQTSKTLQAACRLKLGEKLSLIKQETLVPDADTFFLADITQYAEKEEAWTGNDESHWEWYLEYILGRAEFITPGMVFDHVDLKGSKKSFRVLKARSSKETKGALNTLYKCTKESKVKLREPSPEEVQDESRSIRFEISSGSIGGLHSQVRQINERLSILNSDQYGLRMPHYYRRRGGILLYGPTGTGKTLLLNKLAALSWRKIVTVDSSIIGRYVGDSEASIRKLFLEARNNQPSLIVMDQLEVIATKSGRSESAASTNIPLTIASELDKLEGTRVFVAAATRKPNEIEESLRAPGRLQYEIEIPIPDANARVEILKALQGLSIGTQDSTSERLGERTHGYVGADLDAIIQLSAEKARSRYMRAMPPSKPARPAATEMDGLENGETDEEQDARLIKVSQDDIDNALLEIRPTAMREVFLEAPKVRWSDIGGQEEVKQNLREIVEWPFKYPERMKRLNIETKKGLLLYGPPGCSKTLTAKALATEAGLNFIAVKGAELISMYVGESERAIREVFRKARAASPSIIFFDEIDSIAASRDSGHQSSGLNVLTTLLNEMDGIEILKGVLVLAATNKPEILDPALMRPGRLDTILYVGPPDFAARKEILKIKTTKMDVSPEVDLDALAEKLEGYSGAEIVAVCERAGYAAFGECERTGVEEQIGTRHFEFALTKVVRQITDEVREQFENWSVGGTKKL</sequence>
<dbReference type="GO" id="GO:0005737">
    <property type="term" value="C:cytoplasm"/>
    <property type="evidence" value="ECO:0007669"/>
    <property type="project" value="TreeGrafter"/>
</dbReference>
<dbReference type="InterPro" id="IPR003959">
    <property type="entry name" value="ATPase_AAA_core"/>
</dbReference>
<name>A0A165FNT7_XYLHT</name>
<keyword evidence="2" id="KW-0067">ATP-binding</keyword>
<dbReference type="OMA" id="KPPTIHW"/>
<dbReference type="PANTHER" id="PTHR23077:SF27">
    <property type="entry name" value="ATPASE FAMILY GENE 2 PROTEIN HOMOLOG A"/>
    <property type="match status" value="1"/>
</dbReference>
<dbReference type="GeneID" id="28895433"/>
<dbReference type="Pfam" id="PF17862">
    <property type="entry name" value="AAA_lid_3"/>
    <property type="match status" value="1"/>
</dbReference>
<dbReference type="Gene3D" id="3.40.50.300">
    <property type="entry name" value="P-loop containing nucleotide triphosphate hydrolases"/>
    <property type="match status" value="2"/>
</dbReference>
<dbReference type="InterPro" id="IPR041569">
    <property type="entry name" value="AAA_lid_3"/>
</dbReference>
<dbReference type="AlphaFoldDB" id="A0A165FNT7"/>
<feature type="region of interest" description="Disordered" evidence="3">
    <location>
        <begin position="433"/>
        <end position="457"/>
    </location>
</feature>
<dbReference type="GO" id="GO:0005524">
    <property type="term" value="F:ATP binding"/>
    <property type="evidence" value="ECO:0007669"/>
    <property type="project" value="UniProtKB-KW"/>
</dbReference>
<dbReference type="RefSeq" id="XP_018186757.1">
    <property type="nucleotide sequence ID" value="XM_018330296.1"/>
</dbReference>
<dbReference type="SUPFAM" id="SSF52540">
    <property type="entry name" value="P-loop containing nucleoside triphosphate hydrolases"/>
    <property type="match status" value="2"/>
</dbReference>
<dbReference type="FunCoup" id="A0A165FNT7">
    <property type="interactions" value="380"/>
</dbReference>
<dbReference type="InterPro" id="IPR003960">
    <property type="entry name" value="ATPase_AAA_CS"/>
</dbReference>
<dbReference type="InterPro" id="IPR050168">
    <property type="entry name" value="AAA_ATPase_domain"/>
</dbReference>
<dbReference type="Pfam" id="PF00004">
    <property type="entry name" value="AAA"/>
    <property type="match status" value="2"/>
</dbReference>
<dbReference type="CDD" id="cd19511">
    <property type="entry name" value="RecA-like_CDC48_r2-like"/>
    <property type="match status" value="1"/>
</dbReference>
<organism evidence="5 6">
    <name type="scientific">Xylona heveae (strain CBS 132557 / TC161)</name>
    <dbReference type="NCBI Taxonomy" id="1328760"/>
    <lineage>
        <taxon>Eukaryota</taxon>
        <taxon>Fungi</taxon>
        <taxon>Dikarya</taxon>
        <taxon>Ascomycota</taxon>
        <taxon>Pezizomycotina</taxon>
        <taxon>Xylonomycetes</taxon>
        <taxon>Xylonales</taxon>
        <taxon>Xylonaceae</taxon>
        <taxon>Xylona</taxon>
    </lineage>
</organism>
<accession>A0A165FNT7</accession>
<evidence type="ECO:0000256" key="1">
    <source>
        <dbReference type="ARBA" id="ARBA00022741"/>
    </source>
</evidence>
<keyword evidence="6" id="KW-1185">Reference proteome</keyword>
<protein>
    <submittedName>
        <fullName evidence="5">AAA-domain-containing protein</fullName>
    </submittedName>
</protein>
<dbReference type="InParanoid" id="A0A165FNT7"/>
<dbReference type="PANTHER" id="PTHR23077">
    <property type="entry name" value="AAA-FAMILY ATPASE"/>
    <property type="match status" value="1"/>
</dbReference>
<proteinExistence type="predicted"/>
<dbReference type="InterPro" id="IPR003593">
    <property type="entry name" value="AAA+_ATPase"/>
</dbReference>
<evidence type="ECO:0000259" key="4">
    <source>
        <dbReference type="SMART" id="SM00382"/>
    </source>
</evidence>
<feature type="domain" description="AAA+ ATPase" evidence="4">
    <location>
        <begin position="243"/>
        <end position="377"/>
    </location>
</feature>
<dbReference type="Proteomes" id="UP000076632">
    <property type="component" value="Unassembled WGS sequence"/>
</dbReference>
<evidence type="ECO:0000256" key="2">
    <source>
        <dbReference type="ARBA" id="ARBA00022840"/>
    </source>
</evidence>
<dbReference type="PROSITE" id="PS00674">
    <property type="entry name" value="AAA"/>
    <property type="match status" value="1"/>
</dbReference>
<keyword evidence="1" id="KW-0547">Nucleotide-binding</keyword>
<feature type="domain" description="AAA+ ATPase" evidence="4">
    <location>
        <begin position="529"/>
        <end position="665"/>
    </location>
</feature>
<dbReference type="OrthoDB" id="27435at2759"/>
<dbReference type="SMART" id="SM00382">
    <property type="entry name" value="AAA"/>
    <property type="match status" value="2"/>
</dbReference>
<dbReference type="STRING" id="1328760.A0A165FNT7"/>
<feature type="compositionally biased region" description="Acidic residues" evidence="3">
    <location>
        <begin position="448"/>
        <end position="457"/>
    </location>
</feature>
<dbReference type="Gene3D" id="1.10.8.60">
    <property type="match status" value="2"/>
</dbReference>
<dbReference type="GO" id="GO:0016887">
    <property type="term" value="F:ATP hydrolysis activity"/>
    <property type="evidence" value="ECO:0007669"/>
    <property type="project" value="InterPro"/>
</dbReference>
<dbReference type="EMBL" id="KV407461">
    <property type="protein sequence ID" value="KZF21202.1"/>
    <property type="molecule type" value="Genomic_DNA"/>
</dbReference>
<evidence type="ECO:0000313" key="6">
    <source>
        <dbReference type="Proteomes" id="UP000076632"/>
    </source>
</evidence>
<evidence type="ECO:0000256" key="3">
    <source>
        <dbReference type="SAM" id="MobiDB-lite"/>
    </source>
</evidence>
<evidence type="ECO:0000313" key="5">
    <source>
        <dbReference type="EMBL" id="KZF21202.1"/>
    </source>
</evidence>
<dbReference type="FunFam" id="3.40.50.300:FF:001721">
    <property type="entry name" value="AAA family ATPase, putative"/>
    <property type="match status" value="1"/>
</dbReference>